<evidence type="ECO:0000313" key="3">
    <source>
        <dbReference type="Proteomes" id="UP000199663"/>
    </source>
</evidence>
<dbReference type="InterPro" id="IPR001509">
    <property type="entry name" value="Epimerase_deHydtase"/>
</dbReference>
<dbReference type="PANTHER" id="PTHR48079:SF6">
    <property type="entry name" value="NAD(P)-BINDING DOMAIN-CONTAINING PROTEIN-RELATED"/>
    <property type="match status" value="1"/>
</dbReference>
<dbReference type="RefSeq" id="WP_019595964.1">
    <property type="nucleotide sequence ID" value="NZ_FNQC01000001.1"/>
</dbReference>
<proteinExistence type="predicted"/>
<comment type="caution">
    <text evidence="2">The sequence shown here is derived from an EMBL/GenBank/DDBJ whole genome shotgun (WGS) entry which is preliminary data.</text>
</comment>
<name>A0A1H3JXX7_9BACT</name>
<dbReference type="InterPro" id="IPR051783">
    <property type="entry name" value="NAD(P)-dependent_oxidoreduct"/>
</dbReference>
<protein>
    <submittedName>
        <fullName evidence="2">Nucleoside-diphosphate-sugar epimerase</fullName>
    </submittedName>
</protein>
<dbReference type="PANTHER" id="PTHR48079">
    <property type="entry name" value="PROTEIN YEEZ"/>
    <property type="match status" value="1"/>
</dbReference>
<dbReference type="Gene3D" id="3.40.50.720">
    <property type="entry name" value="NAD(P)-binding Rossmann-like Domain"/>
    <property type="match status" value="1"/>
</dbReference>
<organism evidence="2 3">
    <name type="scientific">Rhodonellum ikkaensis</name>
    <dbReference type="NCBI Taxonomy" id="336829"/>
    <lineage>
        <taxon>Bacteria</taxon>
        <taxon>Pseudomonadati</taxon>
        <taxon>Bacteroidota</taxon>
        <taxon>Cytophagia</taxon>
        <taxon>Cytophagales</taxon>
        <taxon>Cytophagaceae</taxon>
        <taxon>Rhodonellum</taxon>
    </lineage>
</organism>
<dbReference type="Proteomes" id="UP000199663">
    <property type="component" value="Unassembled WGS sequence"/>
</dbReference>
<evidence type="ECO:0000313" key="2">
    <source>
        <dbReference type="EMBL" id="SDY44355.1"/>
    </source>
</evidence>
<dbReference type="EMBL" id="FNQC01000001">
    <property type="protein sequence ID" value="SDY44355.1"/>
    <property type="molecule type" value="Genomic_DNA"/>
</dbReference>
<dbReference type="Pfam" id="PF01370">
    <property type="entry name" value="Epimerase"/>
    <property type="match status" value="1"/>
</dbReference>
<keyword evidence="3" id="KW-1185">Reference proteome</keyword>
<feature type="domain" description="NAD-dependent epimerase/dehydratase" evidence="1">
    <location>
        <begin position="3"/>
        <end position="218"/>
    </location>
</feature>
<accession>A0A1H3JXX7</accession>
<gene>
    <name evidence="2" type="ORF">SAMN05444412_101168</name>
</gene>
<evidence type="ECO:0000259" key="1">
    <source>
        <dbReference type="Pfam" id="PF01370"/>
    </source>
</evidence>
<sequence>MKILITGITGFFGAYLAKKFSAIGEIHGLKRPNSDLRLLGGLVDRIHWTEGDVTDVLSLEEAFVGIDLIIHSAGLVSFNPSDDKNLMKVNLEGTTNVVNVMLEKGVKKLIHISSVSALGKTPDLDILDEAHKWTTSPLNTSYAISKYLGELEVWRAAQEGLDVIVVLPSVLLGKISDRSKSNGLYEHVLTGGHYYPAGSINFLDVRDAAELIFQLYEKAVWGEKFILNQQSLSYKSFFDKMAGVFGKNAPEKKITPSMLKILLAGIWLGKKLGFTKSELNTKTLNLAQIGVFMDNQKVQNLLQFQYTPLEETFAWAVANEKI</sequence>
<reference evidence="2 3" key="1">
    <citation type="submission" date="2016-10" db="EMBL/GenBank/DDBJ databases">
        <authorList>
            <person name="Varghese N."/>
            <person name="Submissions S."/>
        </authorList>
    </citation>
    <scope>NUCLEOTIDE SEQUENCE [LARGE SCALE GENOMIC DNA]</scope>
    <source>
        <strain evidence="2 3">DSM 17997</strain>
    </source>
</reference>
<dbReference type="InterPro" id="IPR036291">
    <property type="entry name" value="NAD(P)-bd_dom_sf"/>
</dbReference>
<dbReference type="SUPFAM" id="SSF51735">
    <property type="entry name" value="NAD(P)-binding Rossmann-fold domains"/>
    <property type="match status" value="1"/>
</dbReference>